<evidence type="ECO:0000313" key="1">
    <source>
        <dbReference type="EMBL" id="KAJ4926675.1"/>
    </source>
</evidence>
<proteinExistence type="predicted"/>
<evidence type="ECO:0000313" key="2">
    <source>
        <dbReference type="Proteomes" id="UP001219934"/>
    </source>
</evidence>
<dbReference type="EMBL" id="JAPTMU010000019">
    <property type="protein sequence ID" value="KAJ4926675.1"/>
    <property type="molecule type" value="Genomic_DNA"/>
</dbReference>
<reference evidence="1" key="1">
    <citation type="submission" date="2022-11" db="EMBL/GenBank/DDBJ databases">
        <title>Chromosome-level genome of Pogonophryne albipinna.</title>
        <authorList>
            <person name="Jo E."/>
        </authorList>
    </citation>
    <scope>NUCLEOTIDE SEQUENCE</scope>
    <source>
        <strain evidence="1">SGF0006</strain>
        <tissue evidence="1">Muscle</tissue>
    </source>
</reference>
<feature type="non-terminal residue" evidence="1">
    <location>
        <position position="1"/>
    </location>
</feature>
<keyword evidence="2" id="KW-1185">Reference proteome</keyword>
<gene>
    <name evidence="1" type="ORF">JOQ06_014424</name>
</gene>
<protein>
    <submittedName>
        <fullName evidence="1">Uncharacterized protein</fullName>
    </submittedName>
</protein>
<accession>A0AAD6AJQ3</accession>
<dbReference type="Proteomes" id="UP001219934">
    <property type="component" value="Unassembled WGS sequence"/>
</dbReference>
<dbReference type="AlphaFoldDB" id="A0AAD6AJQ3"/>
<sequence>ACVCIPTYVSPSVAKARARDTDGTQMETDHRADQRYAALTQTGPASFRVHLVSQQAQREGQVAA</sequence>
<feature type="non-terminal residue" evidence="1">
    <location>
        <position position="64"/>
    </location>
</feature>
<organism evidence="1 2">
    <name type="scientific">Pogonophryne albipinna</name>
    <dbReference type="NCBI Taxonomy" id="1090488"/>
    <lineage>
        <taxon>Eukaryota</taxon>
        <taxon>Metazoa</taxon>
        <taxon>Chordata</taxon>
        <taxon>Craniata</taxon>
        <taxon>Vertebrata</taxon>
        <taxon>Euteleostomi</taxon>
        <taxon>Actinopterygii</taxon>
        <taxon>Neopterygii</taxon>
        <taxon>Teleostei</taxon>
        <taxon>Neoteleostei</taxon>
        <taxon>Acanthomorphata</taxon>
        <taxon>Eupercaria</taxon>
        <taxon>Perciformes</taxon>
        <taxon>Notothenioidei</taxon>
        <taxon>Pogonophryne</taxon>
    </lineage>
</organism>
<name>A0AAD6AJQ3_9TELE</name>
<comment type="caution">
    <text evidence="1">The sequence shown here is derived from an EMBL/GenBank/DDBJ whole genome shotgun (WGS) entry which is preliminary data.</text>
</comment>